<evidence type="ECO:0000256" key="1">
    <source>
        <dbReference type="ARBA" id="ARBA00004651"/>
    </source>
</evidence>
<evidence type="ECO:0008006" key="9">
    <source>
        <dbReference type="Google" id="ProtNLM"/>
    </source>
</evidence>
<name>A0A0F7FJD5_9CREN</name>
<feature type="transmembrane region" description="Helical" evidence="6">
    <location>
        <begin position="203"/>
        <end position="222"/>
    </location>
</feature>
<reference evidence="7 8" key="1">
    <citation type="journal article" date="2015" name="Stand. Genomic Sci.">
        <title>Complete genome sequence of and proposal of Thermofilum uzonense sp. nov. a novel hyperthermophilic crenarchaeon and emended description of the genus Thermofilum.</title>
        <authorList>
            <person name="Toshchakov S.V."/>
            <person name="Korzhenkov A.A."/>
            <person name="Samarov N.I."/>
            <person name="Mazunin I.O."/>
            <person name="Mozhey O.I."/>
            <person name="Shmyr I.S."/>
            <person name="Derbikova K.S."/>
            <person name="Taranov E.A."/>
            <person name="Dominova I.N."/>
            <person name="Bonch-Osmolovskaya E.A."/>
            <person name="Patrushev M.V."/>
            <person name="Podosokorskaya O.A."/>
            <person name="Kublanov I.V."/>
        </authorList>
    </citation>
    <scope>NUCLEOTIDE SEQUENCE [LARGE SCALE GENOMIC DNA]</scope>
    <source>
        <strain evidence="7 8">1807-2</strain>
    </source>
</reference>
<comment type="subcellular location">
    <subcellularLocation>
        <location evidence="1">Cell membrane</location>
        <topology evidence="1">Multi-pass membrane protein</topology>
    </subcellularLocation>
</comment>
<dbReference type="KEGG" id="thf:MA03_07575"/>
<organism evidence="7 8">
    <name type="scientific">Infirmifilum uzonense</name>
    <dbReference type="NCBI Taxonomy" id="1550241"/>
    <lineage>
        <taxon>Archaea</taxon>
        <taxon>Thermoproteota</taxon>
        <taxon>Thermoprotei</taxon>
        <taxon>Thermofilales</taxon>
        <taxon>Thermofilaceae</taxon>
        <taxon>Infirmifilum</taxon>
    </lineage>
</organism>
<feature type="transmembrane region" description="Helical" evidence="6">
    <location>
        <begin position="103"/>
        <end position="131"/>
    </location>
</feature>
<evidence type="ECO:0000256" key="6">
    <source>
        <dbReference type="SAM" id="Phobius"/>
    </source>
</evidence>
<gene>
    <name evidence="7" type="ORF">MA03_07575</name>
</gene>
<feature type="transmembrane region" description="Helical" evidence="6">
    <location>
        <begin position="171"/>
        <end position="191"/>
    </location>
</feature>
<evidence type="ECO:0000313" key="8">
    <source>
        <dbReference type="Proteomes" id="UP000067434"/>
    </source>
</evidence>
<dbReference type="Pfam" id="PF13440">
    <property type="entry name" value="Polysacc_synt_3"/>
    <property type="match status" value="1"/>
</dbReference>
<evidence type="ECO:0000256" key="3">
    <source>
        <dbReference type="ARBA" id="ARBA00022692"/>
    </source>
</evidence>
<sequence>MLYLLLFLKFFGRPRLSREAVKDVIGLSLPLYLATLAGLLVPPMVDTLVARRVSDTVIGNYKVAMISATPIAVITSSVSTAALTSLPLLLGDEESLRNGASSYSLYASVALTGLMLGYMAVQPWLIILLYGSSYSLAASYANIYVAGFLADAVLGSYILGSHFITVGATRWNGLVATVRGATVILAAMLLVEKLGATGAMLSYSIGELVAATTIYFVASRVYSVRIDLRGSLKGLIPALASFAAASAVAYWINSTLASLLASGLIFVILYLLLLPFFLDDKVLSGLVGFLTSTPYIGWLLKPFREVYLSLTRELHGRLV</sequence>
<dbReference type="PATRIC" id="fig|1550241.5.peg.1567"/>
<keyword evidence="2" id="KW-1003">Cell membrane</keyword>
<dbReference type="PANTHER" id="PTHR30250:SF11">
    <property type="entry name" value="O-ANTIGEN TRANSPORTER-RELATED"/>
    <property type="match status" value="1"/>
</dbReference>
<proteinExistence type="predicted"/>
<keyword evidence="4 6" id="KW-1133">Transmembrane helix</keyword>
<dbReference type="GO" id="GO:0005886">
    <property type="term" value="C:plasma membrane"/>
    <property type="evidence" value="ECO:0007669"/>
    <property type="project" value="UniProtKB-SubCell"/>
</dbReference>
<dbReference type="PANTHER" id="PTHR30250">
    <property type="entry name" value="PST FAMILY PREDICTED COLANIC ACID TRANSPORTER"/>
    <property type="match status" value="1"/>
</dbReference>
<dbReference type="HOGENOM" id="CLU_870502_0_0_2"/>
<dbReference type="STRING" id="1550241.MA03_07575"/>
<evidence type="ECO:0000313" key="7">
    <source>
        <dbReference type="EMBL" id="AKG39128.1"/>
    </source>
</evidence>
<keyword evidence="3 6" id="KW-0812">Transmembrane</keyword>
<dbReference type="AlphaFoldDB" id="A0A0F7FJD5"/>
<dbReference type="InterPro" id="IPR050833">
    <property type="entry name" value="Poly_Biosynth_Transport"/>
</dbReference>
<feature type="transmembrane region" description="Helical" evidence="6">
    <location>
        <begin position="234"/>
        <end position="252"/>
    </location>
</feature>
<feature type="transmembrane region" description="Helical" evidence="6">
    <location>
        <begin position="143"/>
        <end position="165"/>
    </location>
</feature>
<evidence type="ECO:0000256" key="4">
    <source>
        <dbReference type="ARBA" id="ARBA00022989"/>
    </source>
</evidence>
<protein>
    <recommendedName>
        <fullName evidence="9">Polysaccharide biosynthesis protein C-terminal domain-containing protein</fullName>
    </recommendedName>
</protein>
<keyword evidence="5 6" id="KW-0472">Membrane</keyword>
<feature type="transmembrane region" description="Helical" evidence="6">
    <location>
        <begin position="259"/>
        <end position="277"/>
    </location>
</feature>
<evidence type="ECO:0000256" key="2">
    <source>
        <dbReference type="ARBA" id="ARBA00022475"/>
    </source>
</evidence>
<evidence type="ECO:0000256" key="5">
    <source>
        <dbReference type="ARBA" id="ARBA00023136"/>
    </source>
</evidence>
<accession>A0A0F7FJD5</accession>
<dbReference type="Proteomes" id="UP000067434">
    <property type="component" value="Chromosome"/>
</dbReference>
<dbReference type="EMBL" id="CP009961">
    <property type="protein sequence ID" value="AKG39128.1"/>
    <property type="molecule type" value="Genomic_DNA"/>
</dbReference>
<keyword evidence="8" id="KW-1185">Reference proteome</keyword>
<feature type="transmembrane region" description="Helical" evidence="6">
    <location>
        <begin position="283"/>
        <end position="300"/>
    </location>
</feature>
<feature type="transmembrane region" description="Helical" evidence="6">
    <location>
        <begin position="27"/>
        <end position="49"/>
    </location>
</feature>